<organism evidence="1 2">
    <name type="scientific">Lasiodiplodia hormozganensis</name>
    <dbReference type="NCBI Taxonomy" id="869390"/>
    <lineage>
        <taxon>Eukaryota</taxon>
        <taxon>Fungi</taxon>
        <taxon>Dikarya</taxon>
        <taxon>Ascomycota</taxon>
        <taxon>Pezizomycotina</taxon>
        <taxon>Dothideomycetes</taxon>
        <taxon>Dothideomycetes incertae sedis</taxon>
        <taxon>Botryosphaeriales</taxon>
        <taxon>Botryosphaeriaceae</taxon>
        <taxon>Lasiodiplodia</taxon>
    </lineage>
</organism>
<gene>
    <name evidence="1" type="ORF">DIS24_g7430</name>
</gene>
<accession>A0AA40CQT9</accession>
<dbReference type="Proteomes" id="UP001175001">
    <property type="component" value="Unassembled WGS sequence"/>
</dbReference>
<sequence length="239" mass="27018">MAPRLTQGEIDNKVMRMMTRAFVLANYHLSGYDQQYARELYGAMASAYRYGPMSNRQITACLICTSSDTFQATATAIDMLLCAVLRAPAGEPPYMIANATTPPTMPTVECFLVMLDDARMQATYEHITGLAAPNASYSVPTPFYTTPFVAGGRYFRMGGPNTSYNYDRDGDSSFSCFDQHQRLARTQFWCRWTNSARPFPYDSWAETMEEDNWTDAGTMAVLNRVWGYWIARLGYPTQE</sequence>
<dbReference type="AlphaFoldDB" id="A0AA40CQT9"/>
<name>A0AA40CQT9_9PEZI</name>
<reference evidence="1" key="1">
    <citation type="submission" date="2023-06" db="EMBL/GenBank/DDBJ databases">
        <title>Multi-omics analyses reveal the molecular pathogenesis toolkit of Lasiodiplodia hormozganensis, a cross-kingdom pathogen.</title>
        <authorList>
            <person name="Felix C."/>
            <person name="Meneses R."/>
            <person name="Goncalves M.F.M."/>
            <person name="Tilleman L."/>
            <person name="Duarte A.S."/>
            <person name="Jorrin-Novo J.V."/>
            <person name="Van De Peer Y."/>
            <person name="Deforce D."/>
            <person name="Van Nieuwerburgh F."/>
            <person name="Esteves A.C."/>
            <person name="Alves A."/>
        </authorList>
    </citation>
    <scope>NUCLEOTIDE SEQUENCE</scope>
    <source>
        <strain evidence="1">CBS 339.90</strain>
    </source>
</reference>
<comment type="caution">
    <text evidence="1">The sequence shown here is derived from an EMBL/GenBank/DDBJ whole genome shotgun (WGS) entry which is preliminary data.</text>
</comment>
<dbReference type="EMBL" id="JAUJDW010000044">
    <property type="protein sequence ID" value="KAK0647750.1"/>
    <property type="molecule type" value="Genomic_DNA"/>
</dbReference>
<evidence type="ECO:0000313" key="2">
    <source>
        <dbReference type="Proteomes" id="UP001175001"/>
    </source>
</evidence>
<keyword evidence="2" id="KW-1185">Reference proteome</keyword>
<evidence type="ECO:0000313" key="1">
    <source>
        <dbReference type="EMBL" id="KAK0647750.1"/>
    </source>
</evidence>
<proteinExistence type="predicted"/>
<protein>
    <submittedName>
        <fullName evidence="1">Uncharacterized protein</fullName>
    </submittedName>
</protein>